<accession>A0A8A4TRY2</accession>
<evidence type="ECO:0000313" key="3">
    <source>
        <dbReference type="Proteomes" id="UP000663929"/>
    </source>
</evidence>
<organism evidence="2 3">
    <name type="scientific">Sulfidibacter corallicola</name>
    <dbReference type="NCBI Taxonomy" id="2818388"/>
    <lineage>
        <taxon>Bacteria</taxon>
        <taxon>Pseudomonadati</taxon>
        <taxon>Acidobacteriota</taxon>
        <taxon>Holophagae</taxon>
        <taxon>Acanthopleuribacterales</taxon>
        <taxon>Acanthopleuribacteraceae</taxon>
        <taxon>Sulfidibacter</taxon>
    </lineage>
</organism>
<dbReference type="SUPFAM" id="SSF52317">
    <property type="entry name" value="Class I glutamine amidotransferase-like"/>
    <property type="match status" value="1"/>
</dbReference>
<proteinExistence type="predicted"/>
<dbReference type="InterPro" id="IPR029062">
    <property type="entry name" value="Class_I_gatase-like"/>
</dbReference>
<dbReference type="InterPro" id="IPR002818">
    <property type="entry name" value="DJ-1/PfpI"/>
</dbReference>
<dbReference type="PANTHER" id="PTHR43130">
    <property type="entry name" value="ARAC-FAMILY TRANSCRIPTIONAL REGULATOR"/>
    <property type="match status" value="1"/>
</dbReference>
<dbReference type="Gene3D" id="3.40.50.880">
    <property type="match status" value="1"/>
</dbReference>
<name>A0A8A4TRY2_SULCO</name>
<gene>
    <name evidence="2" type="ORF">J3U87_09590</name>
</gene>
<evidence type="ECO:0000259" key="1">
    <source>
        <dbReference type="Pfam" id="PF01965"/>
    </source>
</evidence>
<sequence length="200" mass="21605">MSSAKKVGILIFEDVELLDFAGPYEVFSIAGTLGRGLLARPLTIADRAPVRTSNGLIVQPDYLLDEAPHFDILLIPGGNGTRRELHNEATLDWIRSAAEEAEFLLSVCTGSLLIAKAGLAKNKRLTTHASAFDELRAIATESQIIEGARVVDNGDLIVSAGISAGIDMAFYFLQREFGHPLATDVALQMEYDWKPHGLAG</sequence>
<dbReference type="RefSeq" id="WP_237382819.1">
    <property type="nucleotide sequence ID" value="NZ_CP071793.1"/>
</dbReference>
<dbReference type="PANTHER" id="PTHR43130:SF3">
    <property type="entry name" value="HTH-TYPE TRANSCRIPTIONAL REGULATOR RV1931C"/>
    <property type="match status" value="1"/>
</dbReference>
<protein>
    <submittedName>
        <fullName evidence="2">DJ-1/PfpI family protein</fullName>
    </submittedName>
</protein>
<dbReference type="CDD" id="cd03139">
    <property type="entry name" value="GATase1_PfpI_2"/>
    <property type="match status" value="1"/>
</dbReference>
<evidence type="ECO:0000313" key="2">
    <source>
        <dbReference type="EMBL" id="QTD52716.1"/>
    </source>
</evidence>
<keyword evidence="3" id="KW-1185">Reference proteome</keyword>
<feature type="domain" description="DJ-1/PfpI" evidence="1">
    <location>
        <begin position="5"/>
        <end position="173"/>
    </location>
</feature>
<dbReference type="KEGG" id="scor:J3U87_09590"/>
<reference evidence="2" key="1">
    <citation type="submission" date="2021-03" db="EMBL/GenBank/DDBJ databases">
        <title>Acanthopleuribacteraceae sp. M133.</title>
        <authorList>
            <person name="Wang G."/>
        </authorList>
    </citation>
    <scope>NUCLEOTIDE SEQUENCE</scope>
    <source>
        <strain evidence="2">M133</strain>
    </source>
</reference>
<dbReference type="Pfam" id="PF01965">
    <property type="entry name" value="DJ-1_PfpI"/>
    <property type="match status" value="1"/>
</dbReference>
<dbReference type="AlphaFoldDB" id="A0A8A4TRY2"/>
<dbReference type="Proteomes" id="UP000663929">
    <property type="component" value="Chromosome"/>
</dbReference>
<dbReference type="EMBL" id="CP071793">
    <property type="protein sequence ID" value="QTD52716.1"/>
    <property type="molecule type" value="Genomic_DNA"/>
</dbReference>
<dbReference type="InterPro" id="IPR052158">
    <property type="entry name" value="INH-QAR"/>
</dbReference>